<comment type="subcellular location">
    <subcellularLocation>
        <location evidence="1">Cytoplasm</location>
        <location evidence="1">Cytoskeleton</location>
    </subcellularLocation>
</comment>
<dbReference type="PROSITE" id="PS51230">
    <property type="entry name" value="EB1_C"/>
    <property type="match status" value="1"/>
</dbReference>
<feature type="compositionally biased region" description="Basic and acidic residues" evidence="10">
    <location>
        <begin position="152"/>
        <end position="161"/>
    </location>
</feature>
<keyword evidence="7" id="KW-0206">Cytoskeleton</keyword>
<protein>
    <recommendedName>
        <fullName evidence="15">EB1 C-terminal domain-containing protein</fullName>
    </recommendedName>
</protein>
<dbReference type="InterPro" id="IPR027328">
    <property type="entry name" value="MAPRE"/>
</dbReference>
<dbReference type="SUPFAM" id="SSF47576">
    <property type="entry name" value="Calponin-homology domain, CH-domain"/>
    <property type="match status" value="1"/>
</dbReference>
<dbReference type="PANTHER" id="PTHR10623">
    <property type="entry name" value="MICROTUBULE-ASSOCIATED PROTEIN RP/EB FAMILY MEMBER"/>
    <property type="match status" value="1"/>
</dbReference>
<feature type="domain" description="EB1 C-terminal" evidence="12">
    <location>
        <begin position="172"/>
        <end position="242"/>
    </location>
</feature>
<organism evidence="13 14">
    <name type="scientific">Stentor coeruleus</name>
    <dbReference type="NCBI Taxonomy" id="5963"/>
    <lineage>
        <taxon>Eukaryota</taxon>
        <taxon>Sar</taxon>
        <taxon>Alveolata</taxon>
        <taxon>Ciliophora</taxon>
        <taxon>Postciliodesmatophora</taxon>
        <taxon>Heterotrichea</taxon>
        <taxon>Heterotrichida</taxon>
        <taxon>Stentoridae</taxon>
        <taxon>Stentor</taxon>
    </lineage>
</organism>
<dbReference type="GO" id="GO:0051301">
    <property type="term" value="P:cell division"/>
    <property type="evidence" value="ECO:0007669"/>
    <property type="project" value="UniProtKB-KW"/>
</dbReference>
<keyword evidence="6" id="KW-0498">Mitosis</keyword>
<keyword evidence="8" id="KW-0131">Cell cycle</keyword>
<evidence type="ECO:0000256" key="10">
    <source>
        <dbReference type="SAM" id="MobiDB-lite"/>
    </source>
</evidence>
<evidence type="ECO:0000259" key="12">
    <source>
        <dbReference type="PROSITE" id="PS51230"/>
    </source>
</evidence>
<dbReference type="Proteomes" id="UP000187209">
    <property type="component" value="Unassembled WGS sequence"/>
</dbReference>
<sequence>MANENFGMMDGAFFVPKSELLGWVNNLLCLNVAKVEQMASAAAYCQIMDVMYPGCIPMSKINWGAKYEHEFVNNYKLLQQAFDKQNVHKHIEVEKLIKAKYQDNLEFMQWFKRFFDLNCRGGADYNAIERRKGAKTLWDAGERKAGAAPARTVEKPAEKAKGMSAPKPQAKPKPSGGGGDEASEKQIAELRINCDTLEKERDFYFGKLRSIELFCDHFEGQNNQVVMDIQKILFATDEQEVTVNEDGTVTVVSNDAGLI</sequence>
<reference evidence="13 14" key="1">
    <citation type="submission" date="2016-11" db="EMBL/GenBank/DDBJ databases">
        <title>The macronuclear genome of Stentor coeruleus: a giant cell with tiny introns.</title>
        <authorList>
            <person name="Slabodnick M."/>
            <person name="Ruby J.G."/>
            <person name="Reiff S.B."/>
            <person name="Swart E.C."/>
            <person name="Gosai S."/>
            <person name="Prabakaran S."/>
            <person name="Witkowska E."/>
            <person name="Larue G.E."/>
            <person name="Fisher S."/>
            <person name="Freeman R.M."/>
            <person name="Gunawardena J."/>
            <person name="Chu W."/>
            <person name="Stover N.A."/>
            <person name="Gregory B.D."/>
            <person name="Nowacki M."/>
            <person name="Derisi J."/>
            <person name="Roy S.W."/>
            <person name="Marshall W.F."/>
            <person name="Sood P."/>
        </authorList>
    </citation>
    <scope>NUCLEOTIDE SEQUENCE [LARGE SCALE GENOMIC DNA]</scope>
    <source>
        <strain evidence="13">WM001</strain>
    </source>
</reference>
<keyword evidence="4" id="KW-0132">Cell division</keyword>
<evidence type="ECO:0000256" key="7">
    <source>
        <dbReference type="ARBA" id="ARBA00023212"/>
    </source>
</evidence>
<comment type="similarity">
    <text evidence="2">Belongs to the MAPRE family.</text>
</comment>
<evidence type="ECO:0000256" key="1">
    <source>
        <dbReference type="ARBA" id="ARBA00004245"/>
    </source>
</evidence>
<proteinExistence type="inferred from homology"/>
<evidence type="ECO:0008006" key="15">
    <source>
        <dbReference type="Google" id="ProtNLM"/>
    </source>
</evidence>
<evidence type="ECO:0000256" key="8">
    <source>
        <dbReference type="ARBA" id="ARBA00023306"/>
    </source>
</evidence>
<evidence type="ECO:0000313" key="13">
    <source>
        <dbReference type="EMBL" id="OMJ67464.1"/>
    </source>
</evidence>
<evidence type="ECO:0000259" key="11">
    <source>
        <dbReference type="PROSITE" id="PS50021"/>
    </source>
</evidence>
<dbReference type="FunFam" id="1.10.418.10:FF:000028">
    <property type="entry name" value="RP/EB family microtubule-associated protein"/>
    <property type="match status" value="1"/>
</dbReference>
<dbReference type="EMBL" id="MPUH01001493">
    <property type="protein sequence ID" value="OMJ67464.1"/>
    <property type="molecule type" value="Genomic_DNA"/>
</dbReference>
<dbReference type="InterPro" id="IPR001715">
    <property type="entry name" value="CH_dom"/>
</dbReference>
<evidence type="ECO:0000256" key="6">
    <source>
        <dbReference type="ARBA" id="ARBA00022776"/>
    </source>
</evidence>
<dbReference type="GO" id="GO:0005874">
    <property type="term" value="C:microtubule"/>
    <property type="evidence" value="ECO:0007669"/>
    <property type="project" value="UniProtKB-KW"/>
</dbReference>
<keyword evidence="5 9" id="KW-0493">Microtubule</keyword>
<dbReference type="InterPro" id="IPR036133">
    <property type="entry name" value="EB1_C_sf"/>
</dbReference>
<feature type="compositionally biased region" description="Low complexity" evidence="10">
    <location>
        <begin position="164"/>
        <end position="174"/>
    </location>
</feature>
<evidence type="ECO:0000256" key="4">
    <source>
        <dbReference type="ARBA" id="ARBA00022618"/>
    </source>
</evidence>
<dbReference type="Pfam" id="PF03271">
    <property type="entry name" value="EB1"/>
    <property type="match status" value="1"/>
</dbReference>
<evidence type="ECO:0000313" key="14">
    <source>
        <dbReference type="Proteomes" id="UP000187209"/>
    </source>
</evidence>
<dbReference type="Pfam" id="PF00307">
    <property type="entry name" value="CH"/>
    <property type="match status" value="1"/>
</dbReference>
<dbReference type="PROSITE" id="PS50021">
    <property type="entry name" value="CH"/>
    <property type="match status" value="1"/>
</dbReference>
<dbReference type="AlphaFoldDB" id="A0A1R2ASG9"/>
<feature type="domain" description="Calponin-homology (CH)" evidence="11">
    <location>
        <begin position="14"/>
        <end position="116"/>
    </location>
</feature>
<dbReference type="Gene3D" id="1.10.418.10">
    <property type="entry name" value="Calponin-like domain"/>
    <property type="match status" value="1"/>
</dbReference>
<feature type="region of interest" description="Disordered" evidence="10">
    <location>
        <begin position="140"/>
        <end position="183"/>
    </location>
</feature>
<accession>A0A1R2ASG9</accession>
<dbReference type="InterPro" id="IPR036872">
    <property type="entry name" value="CH_dom_sf"/>
</dbReference>
<name>A0A1R2ASG9_9CILI</name>
<evidence type="ECO:0000256" key="3">
    <source>
        <dbReference type="ARBA" id="ARBA00022490"/>
    </source>
</evidence>
<evidence type="ECO:0000256" key="5">
    <source>
        <dbReference type="ARBA" id="ARBA00022701"/>
    </source>
</evidence>
<keyword evidence="14" id="KW-1185">Reference proteome</keyword>
<dbReference type="InterPro" id="IPR004953">
    <property type="entry name" value="EB1_C"/>
</dbReference>
<keyword evidence="3" id="KW-0963">Cytoplasm</keyword>
<gene>
    <name evidence="13" type="ORF">SteCoe_35370</name>
</gene>
<evidence type="ECO:0000256" key="9">
    <source>
        <dbReference type="PROSITE-ProRule" id="PRU00576"/>
    </source>
</evidence>
<dbReference type="SUPFAM" id="SSF140612">
    <property type="entry name" value="EB1 dimerisation domain-like"/>
    <property type="match status" value="1"/>
</dbReference>
<evidence type="ECO:0000256" key="2">
    <source>
        <dbReference type="ARBA" id="ARBA00010729"/>
    </source>
</evidence>
<dbReference type="OrthoDB" id="2119228at2759"/>
<dbReference type="Gene3D" id="1.20.5.1430">
    <property type="match status" value="1"/>
</dbReference>
<comment type="caution">
    <text evidence="13">The sequence shown here is derived from an EMBL/GenBank/DDBJ whole genome shotgun (WGS) entry which is preliminary data.</text>
</comment>
<dbReference type="GO" id="GO:0008017">
    <property type="term" value="F:microtubule binding"/>
    <property type="evidence" value="ECO:0007669"/>
    <property type="project" value="InterPro"/>
</dbReference>